<proteinExistence type="predicted"/>
<dbReference type="GeneID" id="108674750"/>
<evidence type="ECO:0000313" key="3">
    <source>
        <dbReference type="RefSeq" id="XP_018018209.1"/>
    </source>
</evidence>
<dbReference type="AlphaFoldDB" id="A0A8B7NWN9"/>
<keyword evidence="1" id="KW-0732">Signal</keyword>
<gene>
    <name evidence="3 4" type="primary">LOC108674750</name>
</gene>
<evidence type="ECO:0000313" key="4">
    <source>
        <dbReference type="RefSeq" id="XP_047740103.1"/>
    </source>
</evidence>
<evidence type="ECO:0000256" key="1">
    <source>
        <dbReference type="SAM" id="SignalP"/>
    </source>
</evidence>
<dbReference type="KEGG" id="hazt:108674750"/>
<sequence>MHLKFLIVFIFLNVRLSSLVSAMNISNFVRPTCTQRNSLLRWVPMVTKSPFISFMNSAYCPSWTTRDIITKLPQFTDILIPRGLPFAFVVGVCYRPTSRNYEFTVTQESDAWDEPVTPNMRVIKNSRGHVEHKFRGKECLVRQFLAANITQPGRFHCTANFGSRTLHDYVNYDISDAPILKKIESILISESAQNISLSCHGMSTEEVANNPIVHVWYGSGIELQSNLTMNPTAVFNITRDTRAFRVSCATYDLMLNSEVRVTDFFVTRKHSLAEHSDLETGNAGGNRINSAADSLMVVDFSADQFRFKSSRFFLTCILISFYFNLFARNIHG</sequence>
<organism evidence="2 3">
    <name type="scientific">Hyalella azteca</name>
    <name type="common">Amphipod</name>
    <dbReference type="NCBI Taxonomy" id="294128"/>
    <lineage>
        <taxon>Eukaryota</taxon>
        <taxon>Metazoa</taxon>
        <taxon>Ecdysozoa</taxon>
        <taxon>Arthropoda</taxon>
        <taxon>Crustacea</taxon>
        <taxon>Multicrustacea</taxon>
        <taxon>Malacostraca</taxon>
        <taxon>Eumalacostraca</taxon>
        <taxon>Peracarida</taxon>
        <taxon>Amphipoda</taxon>
        <taxon>Senticaudata</taxon>
        <taxon>Talitrida</taxon>
        <taxon>Talitroidea</taxon>
        <taxon>Hyalellidae</taxon>
        <taxon>Hyalella</taxon>
    </lineage>
</organism>
<dbReference type="RefSeq" id="XP_047740103.1">
    <property type="nucleotide sequence ID" value="XM_047884147.1"/>
</dbReference>
<dbReference type="RefSeq" id="XP_018018209.1">
    <property type="nucleotide sequence ID" value="XM_018162720.2"/>
</dbReference>
<keyword evidence="2" id="KW-1185">Reference proteome</keyword>
<accession>A0A8B7NWN9</accession>
<evidence type="ECO:0000313" key="2">
    <source>
        <dbReference type="Proteomes" id="UP000694843"/>
    </source>
</evidence>
<feature type="chain" id="PRO_5044664431" evidence="1">
    <location>
        <begin position="23"/>
        <end position="332"/>
    </location>
</feature>
<protein>
    <submittedName>
        <fullName evidence="3 4">Uncharacterized protein LOC108674750</fullName>
    </submittedName>
</protein>
<dbReference type="Proteomes" id="UP000694843">
    <property type="component" value="Unplaced"/>
</dbReference>
<reference evidence="3 4" key="1">
    <citation type="submission" date="2025-04" db="UniProtKB">
        <authorList>
            <consortium name="RefSeq"/>
        </authorList>
    </citation>
    <scope>IDENTIFICATION</scope>
    <source>
        <tissue evidence="3 4">Whole organism</tissue>
    </source>
</reference>
<feature type="signal peptide" evidence="1">
    <location>
        <begin position="1"/>
        <end position="22"/>
    </location>
</feature>
<name>A0A8B7NWN9_HYAAZ</name>
<dbReference type="OrthoDB" id="6344039at2759"/>